<evidence type="ECO:0000313" key="4">
    <source>
        <dbReference type="Proteomes" id="UP000069940"/>
    </source>
</evidence>
<dbReference type="SUPFAM" id="SSF53098">
    <property type="entry name" value="Ribonuclease H-like"/>
    <property type="match status" value="1"/>
</dbReference>
<dbReference type="Gene3D" id="3.30.420.10">
    <property type="entry name" value="Ribonuclease H-like superfamily/Ribonuclease H"/>
    <property type="match status" value="1"/>
</dbReference>
<dbReference type="InterPro" id="IPR001584">
    <property type="entry name" value="Integrase_cat-core"/>
</dbReference>
<organism evidence="3 4">
    <name type="scientific">Aedes albopictus</name>
    <name type="common">Asian tiger mosquito</name>
    <name type="synonym">Stegomyia albopicta</name>
    <dbReference type="NCBI Taxonomy" id="7160"/>
    <lineage>
        <taxon>Eukaryota</taxon>
        <taxon>Metazoa</taxon>
        <taxon>Ecdysozoa</taxon>
        <taxon>Arthropoda</taxon>
        <taxon>Hexapoda</taxon>
        <taxon>Insecta</taxon>
        <taxon>Pterygota</taxon>
        <taxon>Neoptera</taxon>
        <taxon>Endopterygota</taxon>
        <taxon>Diptera</taxon>
        <taxon>Nematocera</taxon>
        <taxon>Culicoidea</taxon>
        <taxon>Culicidae</taxon>
        <taxon>Culicinae</taxon>
        <taxon>Aedini</taxon>
        <taxon>Aedes</taxon>
        <taxon>Stegomyia</taxon>
    </lineage>
</organism>
<evidence type="ECO:0000313" key="3">
    <source>
        <dbReference type="EnsemblMetazoa" id="AALFPA23_021324.P31507"/>
    </source>
</evidence>
<evidence type="ECO:0000259" key="2">
    <source>
        <dbReference type="PROSITE" id="PS50994"/>
    </source>
</evidence>
<reference evidence="4" key="1">
    <citation type="journal article" date="2015" name="Proc. Natl. Acad. Sci. U.S.A.">
        <title>Genome sequence of the Asian Tiger mosquito, Aedes albopictus, reveals insights into its biology, genetics, and evolution.</title>
        <authorList>
            <person name="Chen X.G."/>
            <person name="Jiang X."/>
            <person name="Gu J."/>
            <person name="Xu M."/>
            <person name="Wu Y."/>
            <person name="Deng Y."/>
            <person name="Zhang C."/>
            <person name="Bonizzoni M."/>
            <person name="Dermauw W."/>
            <person name="Vontas J."/>
            <person name="Armbruster P."/>
            <person name="Huang X."/>
            <person name="Yang Y."/>
            <person name="Zhang H."/>
            <person name="He W."/>
            <person name="Peng H."/>
            <person name="Liu Y."/>
            <person name="Wu K."/>
            <person name="Chen J."/>
            <person name="Lirakis M."/>
            <person name="Topalis P."/>
            <person name="Van Leeuwen T."/>
            <person name="Hall A.B."/>
            <person name="Jiang X."/>
            <person name="Thorpe C."/>
            <person name="Mueller R.L."/>
            <person name="Sun C."/>
            <person name="Waterhouse R.M."/>
            <person name="Yan G."/>
            <person name="Tu Z.J."/>
            <person name="Fang X."/>
            <person name="James A.A."/>
        </authorList>
    </citation>
    <scope>NUCLEOTIDE SEQUENCE [LARGE SCALE GENOMIC DNA]</scope>
    <source>
        <strain evidence="4">Foshan</strain>
    </source>
</reference>
<sequence length="480" mass="54733">MTIWKQIQLDQYAVEIVKMRRNQQLPPNQREHLDRNSKLRQISPYLDEHGVVRMESRIANAVHFTRDFKYPVILPKDHPGTMLVIDWYHRQYQHHSNETVVNEMKQRYHVSRLREVLKKVKKNCMWCKVHSATPKVPRMAPLPVARITPHVRAFTYTGVDYFGPLLIKQGRSDVKRWVALFTCLTIRAVHLEPVTSMSTESCKMAIRRFVSRRGAPKEIYSDQGTNFLGASRELAQQCSEINRSLANTFTNTVTQWRFNPPSAPHMGGVWERMVRSVKCALASLSAVRKPNDETFLTLLAEAESMVNSRPLTYMPIDSENQAALTPNCFLMLSTSGVNQPATYMVEEGSASASNWNMLQYMLDQFWHRWVKEYLPTITKRTKWFADCKPVETGDLVVVVEEPQRNGWIRGRVLRVIPGRDGRVRSAVVKTASTILRRPVTKLAVLEVGGTAQGNLEQYGAGNVADTSSDEDGHPSNSTLP</sequence>
<dbReference type="PANTHER" id="PTHR47331:SF1">
    <property type="entry name" value="GAG-LIKE PROTEIN"/>
    <property type="match status" value="1"/>
</dbReference>
<dbReference type="GeneID" id="134286477"/>
<name>A0ABM1ZSR2_AEDAL</name>
<accession>A0ABM1ZSR2</accession>
<dbReference type="InterPro" id="IPR036397">
    <property type="entry name" value="RNaseH_sf"/>
</dbReference>
<dbReference type="EnsemblMetazoa" id="AALFPA23_021324.R31507">
    <property type="protein sequence ID" value="AALFPA23_021324.P31507"/>
    <property type="gene ID" value="AALFPA23_021324"/>
</dbReference>
<dbReference type="PROSITE" id="PS50994">
    <property type="entry name" value="INTEGRASE"/>
    <property type="match status" value="1"/>
</dbReference>
<dbReference type="InterPro" id="IPR012337">
    <property type="entry name" value="RNaseH-like_sf"/>
</dbReference>
<protein>
    <recommendedName>
        <fullName evidence="2">Integrase catalytic domain-containing protein</fullName>
    </recommendedName>
</protein>
<reference evidence="3" key="2">
    <citation type="submission" date="2025-05" db="UniProtKB">
        <authorList>
            <consortium name="EnsemblMetazoa"/>
        </authorList>
    </citation>
    <scope>IDENTIFICATION</scope>
    <source>
        <strain evidence="3">Foshan</strain>
    </source>
</reference>
<dbReference type="PANTHER" id="PTHR47331">
    <property type="entry name" value="PHD-TYPE DOMAIN-CONTAINING PROTEIN"/>
    <property type="match status" value="1"/>
</dbReference>
<dbReference type="Proteomes" id="UP000069940">
    <property type="component" value="Unassembled WGS sequence"/>
</dbReference>
<feature type="region of interest" description="Disordered" evidence="1">
    <location>
        <begin position="456"/>
        <end position="480"/>
    </location>
</feature>
<dbReference type="InterPro" id="IPR040676">
    <property type="entry name" value="DUF5641"/>
</dbReference>
<keyword evidence="4" id="KW-1185">Reference proteome</keyword>
<dbReference type="Pfam" id="PF18701">
    <property type="entry name" value="DUF5641"/>
    <property type="match status" value="1"/>
</dbReference>
<proteinExistence type="predicted"/>
<dbReference type="RefSeq" id="XP_062704076.1">
    <property type="nucleotide sequence ID" value="XM_062848092.1"/>
</dbReference>
<feature type="domain" description="Integrase catalytic" evidence="2">
    <location>
        <begin position="145"/>
        <end position="334"/>
    </location>
</feature>
<evidence type="ECO:0000256" key="1">
    <source>
        <dbReference type="SAM" id="MobiDB-lite"/>
    </source>
</evidence>